<dbReference type="AlphaFoldDB" id="A0AAJ6BGZ7"/>
<keyword evidence="1" id="KW-0472">Membrane</keyword>
<feature type="transmembrane region" description="Helical" evidence="1">
    <location>
        <begin position="104"/>
        <end position="125"/>
    </location>
</feature>
<evidence type="ECO:0000313" key="3">
    <source>
        <dbReference type="Proteomes" id="UP001220610"/>
    </source>
</evidence>
<feature type="transmembrane region" description="Helical" evidence="1">
    <location>
        <begin position="45"/>
        <end position="66"/>
    </location>
</feature>
<name>A0AAJ6BGZ7_9BACT</name>
<dbReference type="Proteomes" id="UP001220610">
    <property type="component" value="Chromosome"/>
</dbReference>
<keyword evidence="1" id="KW-0812">Transmembrane</keyword>
<organism evidence="2 3">
    <name type="scientific">Candidatus Pseudobacter hemicellulosilyticus</name>
    <dbReference type="NCBI Taxonomy" id="3121375"/>
    <lineage>
        <taxon>Bacteria</taxon>
        <taxon>Pseudomonadati</taxon>
        <taxon>Bacteroidota</taxon>
        <taxon>Chitinophagia</taxon>
        <taxon>Chitinophagales</taxon>
        <taxon>Chitinophagaceae</taxon>
        <taxon>Pseudobacter</taxon>
    </lineage>
</organism>
<proteinExistence type="predicted"/>
<feature type="transmembrane region" description="Helical" evidence="1">
    <location>
        <begin position="131"/>
        <end position="153"/>
    </location>
</feature>
<evidence type="ECO:0000313" key="2">
    <source>
        <dbReference type="EMBL" id="WEK36648.1"/>
    </source>
</evidence>
<feature type="transmembrane region" description="Helical" evidence="1">
    <location>
        <begin position="20"/>
        <end position="39"/>
    </location>
</feature>
<evidence type="ECO:0000256" key="1">
    <source>
        <dbReference type="SAM" id="Phobius"/>
    </source>
</evidence>
<protein>
    <submittedName>
        <fullName evidence="2">Uncharacterized protein</fullName>
    </submittedName>
</protein>
<sequence>MFTKTDIERYFLAEKQAGLLFLLIGLATVLMGLLLLFVLKSTFARGAALPLLILGLLEGWTGYAIYKRSDAVRIRNVYAFDMNPQQLRQEELPRMEKLNRHFKWYRWAEVLLLVTGAGLVIWFRAEPLNNFWLGFGLTLLLQAGILFTVDWLAEKRARDYCRRLTAFLSVSPR</sequence>
<accession>A0AAJ6BGZ7</accession>
<keyword evidence="1" id="KW-1133">Transmembrane helix</keyword>
<gene>
    <name evidence="2" type="ORF">P0Y53_03965</name>
</gene>
<reference evidence="2" key="1">
    <citation type="submission" date="2023-03" db="EMBL/GenBank/DDBJ databases">
        <title>Andean soil-derived lignocellulolytic bacterial consortium as a source of novel taxa and putative plastic-active enzymes.</title>
        <authorList>
            <person name="Diaz-Garcia L."/>
            <person name="Chuvochina M."/>
            <person name="Feuerriegel G."/>
            <person name="Bunk B."/>
            <person name="Sproer C."/>
            <person name="Streit W.R."/>
            <person name="Rodriguez L.M."/>
            <person name="Overmann J."/>
            <person name="Jimenez D.J."/>
        </authorList>
    </citation>
    <scope>NUCLEOTIDE SEQUENCE</scope>
    <source>
        <strain evidence="2">MAG 7</strain>
    </source>
</reference>
<dbReference type="EMBL" id="CP119311">
    <property type="protein sequence ID" value="WEK36648.1"/>
    <property type="molecule type" value="Genomic_DNA"/>
</dbReference>